<sequence>MTFTPALPLTGYAGWVFLKRTATTQQTVLNAQPEARRDETYFRENIGKIDTAAELVADRRLLKVALGAFGLEHDIDSKAFIQKVLEGGTLQAGSLANKLADKQYQKLSASFGFGDFKTPRNKLSDFPDKILAAYKVRSFEVAVGTQNEDLRLAMNAEREMATLAAKSTTSNDARWYSVLGSPPLRRVLEKALGLPRAFSSLDIDRQLEAMKDKARSQFGTDQIADFGDPATMEKLLRRFLIRSEAEAYRSQFGASAALTLMSNAVTFARSR</sequence>
<evidence type="ECO:0000313" key="2">
    <source>
        <dbReference type="Proteomes" id="UP000477782"/>
    </source>
</evidence>
<dbReference type="InterPro" id="IPR023157">
    <property type="entry name" value="AGR-C-984p-like_sf"/>
</dbReference>
<dbReference type="Proteomes" id="UP000477782">
    <property type="component" value="Unassembled WGS sequence"/>
</dbReference>
<reference evidence="1 2" key="1">
    <citation type="submission" date="2020-02" db="EMBL/GenBank/DDBJ databases">
        <authorList>
            <person name="Chen W.-M."/>
        </authorList>
    </citation>
    <scope>NUCLEOTIDE SEQUENCE [LARGE SCALE GENOMIC DNA]</scope>
    <source>
        <strain evidence="1 2">KMS-5</strain>
    </source>
</reference>
<dbReference type="SUPFAM" id="SSF158837">
    <property type="entry name" value="AGR C 984p-like"/>
    <property type="match status" value="1"/>
</dbReference>
<keyword evidence="2" id="KW-1185">Reference proteome</keyword>
<dbReference type="InterPro" id="IPR010626">
    <property type="entry name" value="DUF1217"/>
</dbReference>
<proteinExistence type="predicted"/>
<protein>
    <submittedName>
        <fullName evidence="1">DUF1217 domain-containing protein</fullName>
    </submittedName>
</protein>
<name>A0A6M0QWB1_9RHOB</name>
<evidence type="ECO:0000313" key="1">
    <source>
        <dbReference type="EMBL" id="NEY91134.1"/>
    </source>
</evidence>
<dbReference type="RefSeq" id="WP_164626271.1">
    <property type="nucleotide sequence ID" value="NZ_JAAIVJ010000007.1"/>
</dbReference>
<dbReference type="Pfam" id="PF06748">
    <property type="entry name" value="DUF1217"/>
    <property type="match status" value="1"/>
</dbReference>
<dbReference type="Gene3D" id="1.10.3700.10">
    <property type="entry name" value="AGR C 984p-like"/>
    <property type="match status" value="1"/>
</dbReference>
<comment type="caution">
    <text evidence="1">The sequence shown here is derived from an EMBL/GenBank/DDBJ whole genome shotgun (WGS) entry which is preliminary data.</text>
</comment>
<dbReference type="EMBL" id="JAAIVJ010000007">
    <property type="protein sequence ID" value="NEY91134.1"/>
    <property type="molecule type" value="Genomic_DNA"/>
</dbReference>
<dbReference type="AlphaFoldDB" id="A0A6M0QWB1"/>
<gene>
    <name evidence="1" type="ORF">G4Z14_12575</name>
</gene>
<organism evidence="1 2">
    <name type="scientific">Tabrizicola oligotrophica</name>
    <dbReference type="NCBI Taxonomy" id="2710650"/>
    <lineage>
        <taxon>Bacteria</taxon>
        <taxon>Pseudomonadati</taxon>
        <taxon>Pseudomonadota</taxon>
        <taxon>Alphaproteobacteria</taxon>
        <taxon>Rhodobacterales</taxon>
        <taxon>Paracoccaceae</taxon>
        <taxon>Tabrizicola</taxon>
    </lineage>
</organism>
<accession>A0A6M0QWB1</accession>